<evidence type="ECO:0000256" key="6">
    <source>
        <dbReference type="ARBA" id="ARBA00023136"/>
    </source>
</evidence>
<evidence type="ECO:0000256" key="2">
    <source>
        <dbReference type="ARBA" id="ARBA00022475"/>
    </source>
</evidence>
<evidence type="ECO:0000313" key="12">
    <source>
        <dbReference type="EnsemblMetazoa" id="XP_038075853.1"/>
    </source>
</evidence>
<dbReference type="Pfam" id="PF00001">
    <property type="entry name" value="7tm_1"/>
    <property type="match status" value="1"/>
</dbReference>
<keyword evidence="6 10" id="KW-0472">Membrane</keyword>
<feature type="transmembrane region" description="Helical" evidence="10">
    <location>
        <begin position="147"/>
        <end position="168"/>
    </location>
</feature>
<feature type="transmembrane region" description="Helical" evidence="10">
    <location>
        <begin position="202"/>
        <end position="229"/>
    </location>
</feature>
<keyword evidence="2" id="KW-1003">Cell membrane</keyword>
<keyword evidence="9" id="KW-0807">Transducer</keyword>
<dbReference type="Gene3D" id="1.20.1070.10">
    <property type="entry name" value="Rhodopsin 7-helix transmembrane proteins"/>
    <property type="match status" value="1"/>
</dbReference>
<dbReference type="Proteomes" id="UP000887568">
    <property type="component" value="Unplaced"/>
</dbReference>
<dbReference type="GO" id="GO:0005886">
    <property type="term" value="C:plasma membrane"/>
    <property type="evidence" value="ECO:0007669"/>
    <property type="project" value="UniProtKB-SubCell"/>
</dbReference>
<dbReference type="OrthoDB" id="5978653at2759"/>
<dbReference type="PANTHER" id="PTHR24246:SF27">
    <property type="entry name" value="ADENOSINE RECEPTOR, ISOFORM A"/>
    <property type="match status" value="1"/>
</dbReference>
<keyword evidence="7" id="KW-0675">Receptor</keyword>
<dbReference type="InterPro" id="IPR000276">
    <property type="entry name" value="GPCR_Rhodpsn"/>
</dbReference>
<feature type="transmembrane region" description="Helical" evidence="10">
    <location>
        <begin position="12"/>
        <end position="32"/>
    </location>
</feature>
<feature type="transmembrane region" description="Helical" evidence="10">
    <location>
        <begin position="111"/>
        <end position="135"/>
    </location>
</feature>
<feature type="domain" description="G-protein coupled receptors family 1 profile" evidence="11">
    <location>
        <begin position="23"/>
        <end position="261"/>
    </location>
</feature>
<evidence type="ECO:0000256" key="8">
    <source>
        <dbReference type="ARBA" id="ARBA00023180"/>
    </source>
</evidence>
<keyword evidence="8" id="KW-0325">Glycoprotein</keyword>
<evidence type="ECO:0000256" key="4">
    <source>
        <dbReference type="ARBA" id="ARBA00022989"/>
    </source>
</evidence>
<comment type="subcellular location">
    <subcellularLocation>
        <location evidence="1">Cell membrane</location>
        <topology evidence="1">Multi-pass membrane protein</topology>
    </subcellularLocation>
</comment>
<keyword evidence="3 10" id="KW-0812">Transmembrane</keyword>
<accession>A0A914BHV1</accession>
<keyword evidence="13" id="KW-1185">Reference proteome</keyword>
<feature type="transmembrane region" description="Helical" evidence="10">
    <location>
        <begin position="241"/>
        <end position="263"/>
    </location>
</feature>
<dbReference type="PROSITE" id="PS50262">
    <property type="entry name" value="G_PROTEIN_RECEP_F1_2"/>
    <property type="match status" value="1"/>
</dbReference>
<evidence type="ECO:0000256" key="10">
    <source>
        <dbReference type="SAM" id="Phobius"/>
    </source>
</evidence>
<dbReference type="RefSeq" id="XP_038075853.1">
    <property type="nucleotide sequence ID" value="XM_038219925.1"/>
</dbReference>
<dbReference type="PANTHER" id="PTHR24246">
    <property type="entry name" value="OLFACTORY RECEPTOR AND ADENOSINE RECEPTOR"/>
    <property type="match status" value="1"/>
</dbReference>
<dbReference type="OMA" id="SACFEIC"/>
<dbReference type="AlphaFoldDB" id="A0A914BHV1"/>
<feature type="transmembrane region" description="Helical" evidence="10">
    <location>
        <begin position="77"/>
        <end position="99"/>
    </location>
</feature>
<evidence type="ECO:0000256" key="1">
    <source>
        <dbReference type="ARBA" id="ARBA00004651"/>
    </source>
</evidence>
<dbReference type="GeneID" id="119743507"/>
<evidence type="ECO:0000259" key="11">
    <source>
        <dbReference type="PROSITE" id="PS50262"/>
    </source>
</evidence>
<dbReference type="InterPro" id="IPR017452">
    <property type="entry name" value="GPCR_Rhodpsn_7TM"/>
</dbReference>
<proteinExistence type="predicted"/>
<keyword evidence="4 10" id="KW-1133">Transmembrane helix</keyword>
<evidence type="ECO:0000313" key="13">
    <source>
        <dbReference type="Proteomes" id="UP000887568"/>
    </source>
</evidence>
<organism evidence="12 13">
    <name type="scientific">Patiria miniata</name>
    <name type="common">Bat star</name>
    <name type="synonym">Asterina miniata</name>
    <dbReference type="NCBI Taxonomy" id="46514"/>
    <lineage>
        <taxon>Eukaryota</taxon>
        <taxon>Metazoa</taxon>
        <taxon>Echinodermata</taxon>
        <taxon>Eleutherozoa</taxon>
        <taxon>Asterozoa</taxon>
        <taxon>Asteroidea</taxon>
        <taxon>Valvatacea</taxon>
        <taxon>Valvatida</taxon>
        <taxon>Asterinidae</taxon>
        <taxon>Patiria</taxon>
    </lineage>
</organism>
<feature type="transmembrane region" description="Helical" evidence="10">
    <location>
        <begin position="44"/>
        <end position="65"/>
    </location>
</feature>
<dbReference type="CDD" id="cd00637">
    <property type="entry name" value="7tm_classA_rhodopsin-like"/>
    <property type="match status" value="1"/>
</dbReference>
<evidence type="ECO:0000256" key="7">
    <source>
        <dbReference type="ARBA" id="ARBA00023170"/>
    </source>
</evidence>
<sequence length="304" mass="34590">MAESVLIATKYSITVCCAVALVENLLVIAVFAGTKKLRIKYYAFVFNLALADLMYAVLGIAIPWIRLFILDGLYATSYTVSILTIFCAAINRYLALSIMPPARYDSLVTKYRLIGVCVLLWCFALAYGLLTYLVASPTFEVFDAITSLGYSMVVFIVWVITALAYFLAFRKIKQYTPPLASTAGISANMERDQTRVRQTRRLLILFVLILVTAFFSWMPYGILSLIAYFNPYLYYDRTYVALFWVGTLLYTLSTVINPLLYWWRLDGFKEGFYALFCRCVIKAEPRETEVERSENENTVADTGV</sequence>
<protein>
    <recommendedName>
        <fullName evidence="11">G-protein coupled receptors family 1 profile domain-containing protein</fullName>
    </recommendedName>
</protein>
<evidence type="ECO:0000256" key="5">
    <source>
        <dbReference type="ARBA" id="ARBA00023040"/>
    </source>
</evidence>
<reference evidence="12" key="1">
    <citation type="submission" date="2022-11" db="UniProtKB">
        <authorList>
            <consortium name="EnsemblMetazoa"/>
        </authorList>
    </citation>
    <scope>IDENTIFICATION</scope>
</reference>
<dbReference type="PRINTS" id="PR00237">
    <property type="entry name" value="GPCRRHODOPSN"/>
</dbReference>
<dbReference type="EnsemblMetazoa" id="XM_038219925.1">
    <property type="protein sequence ID" value="XP_038075853.1"/>
    <property type="gene ID" value="LOC119743507"/>
</dbReference>
<dbReference type="GO" id="GO:0004930">
    <property type="term" value="F:G protein-coupled receptor activity"/>
    <property type="evidence" value="ECO:0007669"/>
    <property type="project" value="UniProtKB-KW"/>
</dbReference>
<name>A0A914BHV1_PATMI</name>
<evidence type="ECO:0000256" key="9">
    <source>
        <dbReference type="ARBA" id="ARBA00023224"/>
    </source>
</evidence>
<dbReference type="SUPFAM" id="SSF81321">
    <property type="entry name" value="Family A G protein-coupled receptor-like"/>
    <property type="match status" value="1"/>
</dbReference>
<keyword evidence="5" id="KW-0297">G-protein coupled receptor</keyword>
<evidence type="ECO:0000256" key="3">
    <source>
        <dbReference type="ARBA" id="ARBA00022692"/>
    </source>
</evidence>